<evidence type="ECO:0000256" key="1">
    <source>
        <dbReference type="ARBA" id="ARBA00003420"/>
    </source>
</evidence>
<feature type="region of interest" description="Disordered" evidence="8">
    <location>
        <begin position="310"/>
        <end position="350"/>
    </location>
</feature>
<evidence type="ECO:0000256" key="2">
    <source>
        <dbReference type="ARBA" id="ARBA00004477"/>
    </source>
</evidence>
<dbReference type="InterPro" id="IPR004853">
    <property type="entry name" value="Sugar_P_trans_dom"/>
</dbReference>
<dbReference type="RefSeq" id="XP_013314985.1">
    <property type="nucleotide sequence ID" value="XM_013459531.1"/>
</dbReference>
<keyword evidence="6 9" id="KW-1133">Transmembrane helix</keyword>
<dbReference type="Pfam" id="PF03151">
    <property type="entry name" value="TPT"/>
    <property type="match status" value="1"/>
</dbReference>
<feature type="transmembrane region" description="Helical" evidence="9">
    <location>
        <begin position="187"/>
        <end position="210"/>
    </location>
</feature>
<gene>
    <name evidence="11" type="ORF">PV05_06761</name>
</gene>
<feature type="transmembrane region" description="Helical" evidence="9">
    <location>
        <begin position="230"/>
        <end position="247"/>
    </location>
</feature>
<dbReference type="STRING" id="348802.A0A0D2BPB6"/>
<name>A0A0D2BPB6_9EURO</name>
<keyword evidence="12" id="KW-1185">Reference proteome</keyword>
<dbReference type="Proteomes" id="UP000054342">
    <property type="component" value="Unassembled WGS sequence"/>
</dbReference>
<feature type="compositionally biased region" description="Basic and acidic residues" evidence="8">
    <location>
        <begin position="320"/>
        <end position="350"/>
    </location>
</feature>
<comment type="similarity">
    <text evidence="3">Belongs to the TPT transporter family. SLC35D subfamily.</text>
</comment>
<proteinExistence type="inferred from homology"/>
<dbReference type="InterPro" id="IPR050186">
    <property type="entry name" value="TPT_transporter"/>
</dbReference>
<evidence type="ECO:0000256" key="4">
    <source>
        <dbReference type="ARBA" id="ARBA00011182"/>
    </source>
</evidence>
<dbReference type="EMBL" id="KN847320">
    <property type="protein sequence ID" value="KIW54401.1"/>
    <property type="molecule type" value="Genomic_DNA"/>
</dbReference>
<comment type="function">
    <text evidence="1">Involved in the import of GDP-mannose from the cytoplasm into the Golgi lumen.</text>
</comment>
<dbReference type="GO" id="GO:0005789">
    <property type="term" value="C:endoplasmic reticulum membrane"/>
    <property type="evidence" value="ECO:0007669"/>
    <property type="project" value="UniProtKB-SubCell"/>
</dbReference>
<dbReference type="AlphaFoldDB" id="A0A0D2BPB6"/>
<feature type="transmembrane region" description="Helical" evidence="9">
    <location>
        <begin position="72"/>
        <end position="89"/>
    </location>
</feature>
<comment type="subcellular location">
    <subcellularLocation>
        <location evidence="2">Endoplasmic reticulum membrane</location>
        <topology evidence="2">Multi-pass membrane protein</topology>
    </subcellularLocation>
</comment>
<evidence type="ECO:0000313" key="11">
    <source>
        <dbReference type="EMBL" id="KIW54401.1"/>
    </source>
</evidence>
<dbReference type="OrthoDB" id="5547497at2759"/>
<feature type="transmembrane region" description="Helical" evidence="9">
    <location>
        <begin position="128"/>
        <end position="146"/>
    </location>
</feature>
<reference evidence="11 12" key="1">
    <citation type="submission" date="2015-01" db="EMBL/GenBank/DDBJ databases">
        <title>The Genome Sequence of Exophiala xenobiotica CBS118157.</title>
        <authorList>
            <consortium name="The Broad Institute Genomics Platform"/>
            <person name="Cuomo C."/>
            <person name="de Hoog S."/>
            <person name="Gorbushina A."/>
            <person name="Stielow B."/>
            <person name="Teixiera M."/>
            <person name="Abouelleil A."/>
            <person name="Chapman S.B."/>
            <person name="Priest M."/>
            <person name="Young S.K."/>
            <person name="Wortman J."/>
            <person name="Nusbaum C."/>
            <person name="Birren B."/>
        </authorList>
    </citation>
    <scope>NUCLEOTIDE SEQUENCE [LARGE SCALE GENOMIC DNA]</scope>
    <source>
        <strain evidence="11 12">CBS 118157</strain>
    </source>
</reference>
<dbReference type="PANTHER" id="PTHR11132">
    <property type="entry name" value="SOLUTE CARRIER FAMILY 35"/>
    <property type="match status" value="1"/>
</dbReference>
<sequence>MAERSPSRLSVMLTVGFHISTALAVTIINKTVLNTLPVPVMLLLCQSIMSIGFVMVASALKLYTLPKLDRKFIRGVSPLLAMKVIAQVSKTYCLLNVNASFYQIARGLLLPFTILLSFVFLSKTRPTGWALIACAITTFGFVLGVSGEAMGRTSNVGIMWGVWSSMTTALETVLVKYLALEAGVLDLVFVTSLATTPVYAIMVVLNGELWQTAALGLTHPVMMTFEKQTFLAGIVNFALSAAAYLQIRVTSPTTHMISTAARGVLQSLLAVAFLGAERLTRSRVSSIAVILTGTMLYTFAKEMEKRSGSVRGSLPLHNVTEPRRDVASPYLEKDGSSEAKIPSKDDPHLV</sequence>
<organism evidence="11 12">
    <name type="scientific">Exophiala xenobiotica</name>
    <dbReference type="NCBI Taxonomy" id="348802"/>
    <lineage>
        <taxon>Eukaryota</taxon>
        <taxon>Fungi</taxon>
        <taxon>Dikarya</taxon>
        <taxon>Ascomycota</taxon>
        <taxon>Pezizomycotina</taxon>
        <taxon>Eurotiomycetes</taxon>
        <taxon>Chaetothyriomycetidae</taxon>
        <taxon>Chaetothyriales</taxon>
        <taxon>Herpotrichiellaceae</taxon>
        <taxon>Exophiala</taxon>
    </lineage>
</organism>
<dbReference type="HOGENOM" id="CLU_044894_0_1_1"/>
<accession>A0A0D2BPB6</accession>
<evidence type="ECO:0000256" key="6">
    <source>
        <dbReference type="ARBA" id="ARBA00022989"/>
    </source>
</evidence>
<keyword evidence="5 9" id="KW-0812">Transmembrane</keyword>
<comment type="subunit">
    <text evidence="4">Homooligomer.</text>
</comment>
<keyword evidence="7 9" id="KW-0472">Membrane</keyword>
<evidence type="ECO:0000313" key="12">
    <source>
        <dbReference type="Proteomes" id="UP000054342"/>
    </source>
</evidence>
<evidence type="ECO:0000256" key="5">
    <source>
        <dbReference type="ARBA" id="ARBA00022692"/>
    </source>
</evidence>
<evidence type="ECO:0000256" key="3">
    <source>
        <dbReference type="ARBA" id="ARBA00010425"/>
    </source>
</evidence>
<dbReference type="GeneID" id="25328669"/>
<evidence type="ECO:0000256" key="8">
    <source>
        <dbReference type="SAM" id="MobiDB-lite"/>
    </source>
</evidence>
<evidence type="ECO:0000256" key="9">
    <source>
        <dbReference type="SAM" id="Phobius"/>
    </source>
</evidence>
<protein>
    <recommendedName>
        <fullName evidence="10">Sugar phosphate transporter domain-containing protein</fullName>
    </recommendedName>
</protein>
<evidence type="ECO:0000256" key="7">
    <source>
        <dbReference type="ARBA" id="ARBA00023136"/>
    </source>
</evidence>
<evidence type="ECO:0000259" key="10">
    <source>
        <dbReference type="Pfam" id="PF03151"/>
    </source>
</evidence>
<feature type="domain" description="Sugar phosphate transporter" evidence="10">
    <location>
        <begin position="9"/>
        <end position="297"/>
    </location>
</feature>
<feature type="transmembrane region" description="Helical" evidence="9">
    <location>
        <begin position="40"/>
        <end position="60"/>
    </location>
</feature>
<feature type="transmembrane region" description="Helical" evidence="9">
    <location>
        <begin position="101"/>
        <end position="121"/>
    </location>
</feature>